<proteinExistence type="predicted"/>
<dbReference type="EMBL" id="VWKB01000031">
    <property type="protein sequence ID" value="KAA4092851.1"/>
    <property type="molecule type" value="Genomic_DNA"/>
</dbReference>
<dbReference type="Gene3D" id="2.40.10.120">
    <property type="match status" value="1"/>
</dbReference>
<gene>
    <name evidence="1" type="ORF">F3D66_20745</name>
</gene>
<sequence>MKEFKDYDIHYQELILDILEYFNISNGINGRSVSEFCHLNTPSGESFLSPNIITKICEILCDNNYMSRVSSGGVAGINNNYLNTADLKAFTSDKERNLHFFNSVVYGFEYIYKFYEDKVIPIIAYKEDGTPMIGSCFKFHNGIVTARHCLEDGRSVSIPGYSQEVLSKAKIYVSKNPAVDIAYIDINQKAIQVFIEEPHVLDEILVMGYPMIPRFLQFFTVEKATISSIAKVRFATSRGAITSIADEMFTKDITQLMLITARITGGNSGGPIINKQGSIVGIAISDAKAEGEGYDNLGYGIAIPISVTLMNKIIEEKYTIDVHFENFKDVS</sequence>
<protein>
    <submittedName>
        <fullName evidence="1">Trypsin-like serine protease</fullName>
    </submittedName>
</protein>
<evidence type="ECO:0000313" key="1">
    <source>
        <dbReference type="EMBL" id="KAA4092851.1"/>
    </source>
</evidence>
<dbReference type="GO" id="GO:0008233">
    <property type="term" value="F:peptidase activity"/>
    <property type="evidence" value="ECO:0007669"/>
    <property type="project" value="UniProtKB-KW"/>
</dbReference>
<dbReference type="SUPFAM" id="SSF50494">
    <property type="entry name" value="Trypsin-like serine proteases"/>
    <property type="match status" value="1"/>
</dbReference>
<dbReference type="AlphaFoldDB" id="A0A5M5DE51"/>
<dbReference type="Proteomes" id="UP000473905">
    <property type="component" value="Unassembled WGS sequence"/>
</dbReference>
<keyword evidence="1" id="KW-0645">Protease</keyword>
<evidence type="ECO:0000313" key="2">
    <source>
        <dbReference type="Proteomes" id="UP000473905"/>
    </source>
</evidence>
<accession>A0A5M5DE51</accession>
<reference evidence="1 2" key="1">
    <citation type="journal article" date="2019" name="Nat. Med.">
        <title>A library of human gut bacterial isolates paired with longitudinal multiomics data enables mechanistic microbiome research.</title>
        <authorList>
            <person name="Poyet M."/>
            <person name="Groussin M."/>
            <person name="Gibbons S.M."/>
            <person name="Avila-Pacheco J."/>
            <person name="Jiang X."/>
            <person name="Kearney S.M."/>
            <person name="Perrotta A.R."/>
            <person name="Berdy B."/>
            <person name="Zhao S."/>
            <person name="Lieberman T.D."/>
            <person name="Swanson P.K."/>
            <person name="Smith M."/>
            <person name="Roesemann S."/>
            <person name="Alexander J.E."/>
            <person name="Rich S.A."/>
            <person name="Livny J."/>
            <person name="Vlamakis H."/>
            <person name="Clish C."/>
            <person name="Bullock K."/>
            <person name="Deik A."/>
            <person name="Scott J."/>
            <person name="Pierce K.A."/>
            <person name="Xavier R.J."/>
            <person name="Alm E.J."/>
        </authorList>
    </citation>
    <scope>NUCLEOTIDE SEQUENCE [LARGE SCALE GENOMIC DNA]</scope>
    <source>
        <strain evidence="1 2">BIOML-A134</strain>
    </source>
</reference>
<keyword evidence="1" id="KW-0378">Hydrolase</keyword>
<dbReference type="InterPro" id="IPR009003">
    <property type="entry name" value="Peptidase_S1_PA"/>
</dbReference>
<keyword evidence="2" id="KW-1185">Reference proteome</keyword>
<dbReference type="GO" id="GO:0006508">
    <property type="term" value="P:proteolysis"/>
    <property type="evidence" value="ECO:0007669"/>
    <property type="project" value="UniProtKB-KW"/>
</dbReference>
<comment type="caution">
    <text evidence="1">The sequence shown here is derived from an EMBL/GenBank/DDBJ whole genome shotgun (WGS) entry which is preliminary data.</text>
</comment>
<dbReference type="Pfam" id="PF13365">
    <property type="entry name" value="Trypsin_2"/>
    <property type="match status" value="1"/>
</dbReference>
<name>A0A5M5DE51_BACOV</name>
<organism evidence="1 2">
    <name type="scientific">Bacteroides ovatus</name>
    <dbReference type="NCBI Taxonomy" id="28116"/>
    <lineage>
        <taxon>Bacteria</taxon>
        <taxon>Pseudomonadati</taxon>
        <taxon>Bacteroidota</taxon>
        <taxon>Bacteroidia</taxon>
        <taxon>Bacteroidales</taxon>
        <taxon>Bacteroidaceae</taxon>
        <taxon>Bacteroides</taxon>
    </lineage>
</organism>